<dbReference type="Proteomes" id="UP000325672">
    <property type="component" value="Unassembled WGS sequence"/>
</dbReference>
<dbReference type="Gene3D" id="3.40.630.30">
    <property type="match status" value="1"/>
</dbReference>
<proteinExistence type="predicted"/>
<name>A0A5N6T656_ASPPS</name>
<dbReference type="OrthoDB" id="2115692at2759"/>
<organism evidence="1 2">
    <name type="scientific">Aspergillus pseudotamarii</name>
    <dbReference type="NCBI Taxonomy" id="132259"/>
    <lineage>
        <taxon>Eukaryota</taxon>
        <taxon>Fungi</taxon>
        <taxon>Dikarya</taxon>
        <taxon>Ascomycota</taxon>
        <taxon>Pezizomycotina</taxon>
        <taxon>Eurotiomycetes</taxon>
        <taxon>Eurotiomycetidae</taxon>
        <taxon>Eurotiales</taxon>
        <taxon>Aspergillaceae</taxon>
        <taxon>Aspergillus</taxon>
        <taxon>Aspergillus subgen. Circumdati</taxon>
    </lineage>
</organism>
<protein>
    <submittedName>
        <fullName evidence="1">Uncharacterized protein</fullName>
    </submittedName>
</protein>
<sequence length="116" mass="12947">MALILTQAQEADAPRIAEIHMAALYGNAMLLAQFPLPQSAQIYSIPWSKRQDKRFATRSGLSLCSKVGQDPVRVVVGLAKWRRPMEGSRARSYSRDAVAVACWDEVRYPRGLDEKG</sequence>
<dbReference type="RefSeq" id="XP_031917792.1">
    <property type="nucleotide sequence ID" value="XM_032058907.1"/>
</dbReference>
<dbReference type="AlphaFoldDB" id="A0A5N6T656"/>
<dbReference type="EMBL" id="ML743557">
    <property type="protein sequence ID" value="KAE8141729.1"/>
    <property type="molecule type" value="Genomic_DNA"/>
</dbReference>
<accession>A0A5N6T656</accession>
<gene>
    <name evidence="1" type="ORF">BDV38DRAFT_279076</name>
</gene>
<evidence type="ECO:0000313" key="1">
    <source>
        <dbReference type="EMBL" id="KAE8141729.1"/>
    </source>
</evidence>
<keyword evidence="2" id="KW-1185">Reference proteome</keyword>
<evidence type="ECO:0000313" key="2">
    <source>
        <dbReference type="Proteomes" id="UP000325672"/>
    </source>
</evidence>
<dbReference type="GeneID" id="43643117"/>
<reference evidence="1 2" key="1">
    <citation type="submission" date="2019-04" db="EMBL/GenBank/DDBJ databases">
        <title>Friends and foes A comparative genomics study of 23 Aspergillus species from section Flavi.</title>
        <authorList>
            <consortium name="DOE Joint Genome Institute"/>
            <person name="Kjaerbolling I."/>
            <person name="Vesth T."/>
            <person name="Frisvad J.C."/>
            <person name="Nybo J.L."/>
            <person name="Theobald S."/>
            <person name="Kildgaard S."/>
            <person name="Isbrandt T."/>
            <person name="Kuo A."/>
            <person name="Sato A."/>
            <person name="Lyhne E.K."/>
            <person name="Kogle M.E."/>
            <person name="Wiebenga A."/>
            <person name="Kun R.S."/>
            <person name="Lubbers R.J."/>
            <person name="Makela M.R."/>
            <person name="Barry K."/>
            <person name="Chovatia M."/>
            <person name="Clum A."/>
            <person name="Daum C."/>
            <person name="Haridas S."/>
            <person name="He G."/>
            <person name="LaButti K."/>
            <person name="Lipzen A."/>
            <person name="Mondo S."/>
            <person name="Riley R."/>
            <person name="Salamov A."/>
            <person name="Simmons B.A."/>
            <person name="Magnuson J.K."/>
            <person name="Henrissat B."/>
            <person name="Mortensen U.H."/>
            <person name="Larsen T.O."/>
            <person name="Devries R.P."/>
            <person name="Grigoriev I.V."/>
            <person name="Machida M."/>
            <person name="Baker S.E."/>
            <person name="Andersen M.R."/>
        </authorList>
    </citation>
    <scope>NUCLEOTIDE SEQUENCE [LARGE SCALE GENOMIC DNA]</scope>
    <source>
        <strain evidence="1 2">CBS 117625</strain>
    </source>
</reference>